<evidence type="ECO:0000256" key="9">
    <source>
        <dbReference type="RuleBase" id="RU003706"/>
    </source>
</evidence>
<evidence type="ECO:0000259" key="10">
    <source>
        <dbReference type="Pfam" id="PF00483"/>
    </source>
</evidence>
<dbReference type="OrthoDB" id="9801810at2"/>
<dbReference type="Gene3D" id="3.90.550.10">
    <property type="entry name" value="Spore Coat Polysaccharide Biosynthesis Protein SpsA, Chain A"/>
    <property type="match status" value="1"/>
</dbReference>
<dbReference type="PANTHER" id="PTHR43532">
    <property type="entry name" value="GLUCOSE-1-PHOSPHATE THYMIDYLYLTRANSFERASE"/>
    <property type="match status" value="1"/>
</dbReference>
<evidence type="ECO:0000313" key="11">
    <source>
        <dbReference type="EMBL" id="RIJ32341.1"/>
    </source>
</evidence>
<dbReference type="EC" id="2.7.7.24" evidence="3 9"/>
<evidence type="ECO:0000256" key="3">
    <source>
        <dbReference type="ARBA" id="ARBA00012461"/>
    </source>
</evidence>
<evidence type="ECO:0000256" key="8">
    <source>
        <dbReference type="ARBA" id="ARBA00049336"/>
    </source>
</evidence>
<keyword evidence="12" id="KW-1185">Reference proteome</keyword>
<dbReference type="AlphaFoldDB" id="A0A399RNL2"/>
<sequence length="290" mass="31854">MKGIVLAGGNGTRLHPLTRSVSKQLMPVYDKPMIYYPISVLMLAGITDILIVTKEEDQSAFKRLLGDGSEFGVRFTYAIQDKPRGLAHALIVAEEFLDNSPFALILGDNIFYGHGLPELLAKATRLETGAEIFAYQVADPTQYGVVSFTADGQVLSIEEKPRKPQSDYVVTGLYFYDSSAVAKAKSLKPSARGELEITDLNKLYLEEGTLKANLMGRGYAWLDAGSHDSLLEAGQFIASIEERQGMKIACLEEIGYRLGLISDEQLLRQARALKNTSYGAYLEKIARSAS</sequence>
<comment type="caution">
    <text evidence="11">The sequence shown here is derived from an EMBL/GenBank/DDBJ whole genome shotgun (WGS) entry which is preliminary data.</text>
</comment>
<proteinExistence type="inferred from homology"/>
<dbReference type="Pfam" id="PF00483">
    <property type="entry name" value="NTP_transferase"/>
    <property type="match status" value="1"/>
</dbReference>
<comment type="catalytic activity">
    <reaction evidence="8 9">
        <text>dTTP + alpha-D-glucose 1-phosphate + H(+) = dTDP-alpha-D-glucose + diphosphate</text>
        <dbReference type="Rhea" id="RHEA:15225"/>
        <dbReference type="ChEBI" id="CHEBI:15378"/>
        <dbReference type="ChEBI" id="CHEBI:33019"/>
        <dbReference type="ChEBI" id="CHEBI:37568"/>
        <dbReference type="ChEBI" id="CHEBI:57477"/>
        <dbReference type="ChEBI" id="CHEBI:58601"/>
        <dbReference type="EC" id="2.7.7.24"/>
    </reaction>
</comment>
<name>A0A399RNL2_9PROT</name>
<accession>A0A399RNL2</accession>
<dbReference type="GO" id="GO:0008879">
    <property type="term" value="F:glucose-1-phosphate thymidylyltransferase activity"/>
    <property type="evidence" value="ECO:0007669"/>
    <property type="project" value="UniProtKB-EC"/>
</dbReference>
<reference evidence="11 12" key="1">
    <citation type="submission" date="2018-08" db="EMBL/GenBank/DDBJ databases">
        <title>Henriciella mobilis sp. nov., isolated from seawater.</title>
        <authorList>
            <person name="Cheng H."/>
            <person name="Wu Y.-H."/>
            <person name="Xu X.-W."/>
            <person name="Guo L.-L."/>
        </authorList>
    </citation>
    <scope>NUCLEOTIDE SEQUENCE [LARGE SCALE GENOMIC DNA]</scope>
    <source>
        <strain evidence="11 12">JN25</strain>
    </source>
</reference>
<dbReference type="SUPFAM" id="SSF53448">
    <property type="entry name" value="Nucleotide-diphospho-sugar transferases"/>
    <property type="match status" value="1"/>
</dbReference>
<comment type="similarity">
    <text evidence="2 9">Belongs to the glucose-1-phosphate thymidylyltransferase family.</text>
</comment>
<keyword evidence="5 9" id="KW-0548">Nucleotidyltransferase</keyword>
<evidence type="ECO:0000256" key="4">
    <source>
        <dbReference type="ARBA" id="ARBA00022679"/>
    </source>
</evidence>
<dbReference type="GO" id="GO:0046872">
    <property type="term" value="F:metal ion binding"/>
    <property type="evidence" value="ECO:0007669"/>
    <property type="project" value="UniProtKB-KW"/>
</dbReference>
<keyword evidence="4 9" id="KW-0808">Transferase</keyword>
<evidence type="ECO:0000256" key="7">
    <source>
        <dbReference type="ARBA" id="ARBA00022842"/>
    </source>
</evidence>
<evidence type="ECO:0000313" key="12">
    <source>
        <dbReference type="Proteomes" id="UP000266385"/>
    </source>
</evidence>
<organism evidence="11 12">
    <name type="scientific">Henriciella mobilis</name>
    <dbReference type="NCBI Taxonomy" id="2305467"/>
    <lineage>
        <taxon>Bacteria</taxon>
        <taxon>Pseudomonadati</taxon>
        <taxon>Pseudomonadota</taxon>
        <taxon>Alphaproteobacteria</taxon>
        <taxon>Hyphomonadales</taxon>
        <taxon>Hyphomonadaceae</taxon>
        <taxon>Henriciella</taxon>
    </lineage>
</organism>
<dbReference type="InterPro" id="IPR005835">
    <property type="entry name" value="NTP_transferase_dom"/>
</dbReference>
<protein>
    <recommendedName>
        <fullName evidence="3 9">Glucose-1-phosphate thymidylyltransferase</fullName>
        <ecNumber evidence="3 9">2.7.7.24</ecNumber>
    </recommendedName>
</protein>
<feature type="domain" description="Nucleotidyl transferase" evidence="10">
    <location>
        <begin position="2"/>
        <end position="238"/>
    </location>
</feature>
<evidence type="ECO:0000256" key="2">
    <source>
        <dbReference type="ARBA" id="ARBA00010480"/>
    </source>
</evidence>
<dbReference type="RefSeq" id="WP_119374422.1">
    <property type="nucleotide sequence ID" value="NZ_QWFX01000005.1"/>
</dbReference>
<dbReference type="InterPro" id="IPR029044">
    <property type="entry name" value="Nucleotide-diphossugar_trans"/>
</dbReference>
<dbReference type="FunFam" id="3.90.550.10:FF:000023">
    <property type="entry name" value="Glucose-1-phosphate thymidylyltransferase"/>
    <property type="match status" value="1"/>
</dbReference>
<dbReference type="CDD" id="cd02538">
    <property type="entry name" value="G1P_TT_short"/>
    <property type="match status" value="1"/>
</dbReference>
<dbReference type="PANTHER" id="PTHR43532:SF1">
    <property type="entry name" value="GLUCOSE-1-PHOSPHATE THYMIDYLYLTRANSFERASE 1"/>
    <property type="match status" value="1"/>
</dbReference>
<evidence type="ECO:0000256" key="5">
    <source>
        <dbReference type="ARBA" id="ARBA00022695"/>
    </source>
</evidence>
<dbReference type="InterPro" id="IPR005907">
    <property type="entry name" value="G1P_thy_trans_s"/>
</dbReference>
<dbReference type="Proteomes" id="UP000266385">
    <property type="component" value="Unassembled WGS sequence"/>
</dbReference>
<evidence type="ECO:0000256" key="1">
    <source>
        <dbReference type="ARBA" id="ARBA00001946"/>
    </source>
</evidence>
<comment type="cofactor">
    <cofactor evidence="1">
        <name>Mg(2+)</name>
        <dbReference type="ChEBI" id="CHEBI:18420"/>
    </cofactor>
</comment>
<comment type="function">
    <text evidence="9">Catalyzes the formation of dTDP-glucose, from dTTP and glucose 1-phosphate, as well as its pyrophosphorolysis.</text>
</comment>
<dbReference type="NCBIfam" id="TIGR01207">
    <property type="entry name" value="rmlA"/>
    <property type="match status" value="1"/>
</dbReference>
<keyword evidence="7 9" id="KW-0460">Magnesium</keyword>
<evidence type="ECO:0000256" key="6">
    <source>
        <dbReference type="ARBA" id="ARBA00022723"/>
    </source>
</evidence>
<keyword evidence="6 9" id="KW-0479">Metal-binding</keyword>
<gene>
    <name evidence="11" type="primary">rfbA</name>
    <name evidence="11" type="ORF">D1223_00285</name>
</gene>
<dbReference type="EMBL" id="QWFX01000005">
    <property type="protein sequence ID" value="RIJ32341.1"/>
    <property type="molecule type" value="Genomic_DNA"/>
</dbReference>